<accession>A0A4R2H3K5</accession>
<feature type="signal peptide" evidence="1">
    <location>
        <begin position="1"/>
        <end position="25"/>
    </location>
</feature>
<feature type="chain" id="PRO_5020733870" evidence="1">
    <location>
        <begin position="26"/>
        <end position="1065"/>
    </location>
</feature>
<dbReference type="OrthoDB" id="9768177at2"/>
<reference evidence="3 4" key="1">
    <citation type="submission" date="2019-03" db="EMBL/GenBank/DDBJ databases">
        <title>Genomic Encyclopedia of Type Strains, Phase IV (KMG-IV): sequencing the most valuable type-strain genomes for metagenomic binning, comparative biology and taxonomic classification.</title>
        <authorList>
            <person name="Goeker M."/>
        </authorList>
    </citation>
    <scope>NUCLEOTIDE SEQUENCE [LARGE SCALE GENOMIC DNA]</scope>
    <source>
        <strain evidence="3 4">DSM 103236</strain>
    </source>
</reference>
<proteinExistence type="predicted"/>
<dbReference type="InterPro" id="IPR012910">
    <property type="entry name" value="Plug_dom"/>
</dbReference>
<gene>
    <name evidence="3" type="ORF">EV200_10973</name>
</gene>
<dbReference type="Gene3D" id="2.60.40.1120">
    <property type="entry name" value="Carboxypeptidase-like, regulatory domain"/>
    <property type="match status" value="1"/>
</dbReference>
<evidence type="ECO:0000313" key="3">
    <source>
        <dbReference type="EMBL" id="TCO19890.1"/>
    </source>
</evidence>
<keyword evidence="1" id="KW-0732">Signal</keyword>
<feature type="domain" description="TonB-dependent receptor plug" evidence="2">
    <location>
        <begin position="121"/>
        <end position="238"/>
    </location>
</feature>
<dbReference type="SUPFAM" id="SSF56935">
    <property type="entry name" value="Porins"/>
    <property type="match status" value="1"/>
</dbReference>
<dbReference type="EMBL" id="SLWO01000009">
    <property type="protein sequence ID" value="TCO19890.1"/>
    <property type="molecule type" value="Genomic_DNA"/>
</dbReference>
<name>A0A4R2H3K5_9SPHI</name>
<evidence type="ECO:0000259" key="2">
    <source>
        <dbReference type="Pfam" id="PF07715"/>
    </source>
</evidence>
<dbReference type="Pfam" id="PF07715">
    <property type="entry name" value="Plug"/>
    <property type="match status" value="1"/>
</dbReference>
<dbReference type="AlphaFoldDB" id="A0A4R2H3K5"/>
<dbReference type="Gene3D" id="2.170.130.10">
    <property type="entry name" value="TonB-dependent receptor, plug domain"/>
    <property type="match status" value="1"/>
</dbReference>
<protein>
    <submittedName>
        <fullName evidence="3">TonB-linked SusC/RagA family outer membrane protein</fullName>
    </submittedName>
</protein>
<organism evidence="3 4">
    <name type="scientific">Pedobacter psychrotolerans</name>
    <dbReference type="NCBI Taxonomy" id="1843235"/>
    <lineage>
        <taxon>Bacteria</taxon>
        <taxon>Pseudomonadati</taxon>
        <taxon>Bacteroidota</taxon>
        <taxon>Sphingobacteriia</taxon>
        <taxon>Sphingobacteriales</taxon>
        <taxon>Sphingobacteriaceae</taxon>
        <taxon>Pedobacter</taxon>
    </lineage>
</organism>
<dbReference type="NCBIfam" id="TIGR04057">
    <property type="entry name" value="SusC_RagA_signa"/>
    <property type="match status" value="1"/>
</dbReference>
<dbReference type="InterPro" id="IPR008969">
    <property type="entry name" value="CarboxyPept-like_regulatory"/>
</dbReference>
<evidence type="ECO:0000313" key="4">
    <source>
        <dbReference type="Proteomes" id="UP000295684"/>
    </source>
</evidence>
<dbReference type="InterPro" id="IPR023997">
    <property type="entry name" value="TonB-dep_OMP_SusC/RagA_CS"/>
</dbReference>
<dbReference type="InterPro" id="IPR037066">
    <property type="entry name" value="Plug_dom_sf"/>
</dbReference>
<comment type="caution">
    <text evidence="3">The sequence shown here is derived from an EMBL/GenBank/DDBJ whole genome shotgun (WGS) entry which is preliminary data.</text>
</comment>
<dbReference type="Proteomes" id="UP000295684">
    <property type="component" value="Unassembled WGS sequence"/>
</dbReference>
<dbReference type="InterPro" id="IPR023996">
    <property type="entry name" value="TonB-dep_OMP_SusC/RagA"/>
</dbReference>
<dbReference type="RefSeq" id="WP_132535797.1">
    <property type="nucleotide sequence ID" value="NZ_BMJO01000002.1"/>
</dbReference>
<sequence length="1065" mass="116838">MKSKFLRKFSMVLLLLMSASAVLLAQERRITGKVVDQADGQGIPGVNVSLKGFPSNVSTNSDGIYTIQVKNNTDVLVFSFIGYARQQIIVGTQSSINVKLVSDNKNLEDVVVVGYGSQKRSSLTGSIVDIKASEIEDLPGTNVAVALSGRLLGVGVSGGIARPGVPAKITIRNPNNIFSKDGGSTDPLYVIDGVIQIDGQGKPDATNFGNLDASEIESMSFLKDASAAIYGTRGGNGVVLVTTKRGKVGKPRISYSGSYAVNDEAYRTKMMSAYEFGQYINIMNGPNGGNKQPGVDNFFTADELAHFKNINYDRLEDAWKSAYDLRHTLSVSGGADRATYFANVSYNKQTGNLATLDYNRWNFRAGTDVAVTSNFKVGIQVSGNSGDLVKTFNKVSGEGVEDDYKNLLLAPRYVPDYIDGLPVKLPGTTNDLSRYHFGEIDRLNNLATTKTNLFTVNGYAEYELPFIKGLKARMAYARNTGNSVGDQVGTFYTLYEFNRLGENKHIYEGATVLSSLKVTNGDRLYYANTNQKSEQTNFVLNYARDFGKHSVSGLFTVEKSESENSQQVVYKAGPIAATNGQFNSATGAIDGSTSANEAGTLSYVGRANYAYANKYLAEFLFRTDASTKFAPENYWGKFYSGSVGWVISEESFFKVSAVNYLKLRYAFGVLGNDQTKPWLWRQRYTFQDGKGAVFGGNTAATTGFKMEAAPNRDATWSTEYKNNVGIDAKFLKNRLSVNVEGYYNMARNILIEPTASLPVTIGGTVASVNFGSADFFGYELGISWDDKIGTDFNYGVSARFGWSDDKVKISNFNANDNLKPWLAKPNESSDNGKWGYDYLGMFKTQDEVTNYINQYKITQVFGTPVAQLRPGTLYYRDVRGQLQSDGTFGAPDGIIDENDQVQLSKKAQNHYGFGITLKAGYKGFSVDAVIAGSFGGWAEIDERKALNVSIARNFTSLPNIWGNIYDPVINPEGTMPNPNFPDISLTPTSNFYKVSAFRIRIPSFNVNYTLPKTIVEKLKINNARVFVSALNPVNLYNPYSYKGPDGAWDAYPNLRTLSFGLNLTL</sequence>
<dbReference type="NCBIfam" id="TIGR04056">
    <property type="entry name" value="OMP_RagA_SusC"/>
    <property type="match status" value="1"/>
</dbReference>
<dbReference type="SUPFAM" id="SSF49464">
    <property type="entry name" value="Carboxypeptidase regulatory domain-like"/>
    <property type="match status" value="1"/>
</dbReference>
<dbReference type="Pfam" id="PF13715">
    <property type="entry name" value="CarbopepD_reg_2"/>
    <property type="match status" value="1"/>
</dbReference>
<evidence type="ECO:0000256" key="1">
    <source>
        <dbReference type="SAM" id="SignalP"/>
    </source>
</evidence>